<dbReference type="EMBL" id="BMKF01000001">
    <property type="protein sequence ID" value="GGB56580.1"/>
    <property type="molecule type" value="Genomic_DNA"/>
</dbReference>
<sequence>MNCPVFRPFLDGIWTVFGLFLAALFAQVSVAHSEPLEAPAKAVSPTAVETDILTFCELVRSRYAYFESREAVWSQTCELAMQEARSPLSQTTSGHLALLERMVDQLHDNHISLDTNSAASPRLVPSGSDYWLSMETGVPVVLAVRPGSGAAAAGLKVGDVIQTMNGEPPLAKAAERIRAAGESVSSARLDWALNAQAAGYRGMERTVRVQRGQDLLDLDLGNPEPPAADEFVTAEMLPGEIGYLRIEDGLGSSETVAAFDAALEKLKGARRWIVDLRNTPSGGSTSTAEPILARFVGGVKPYQKSGPRWRGDHTRYVASRGPWRVRGRVAVLAGRWTGSMGEGMAIGFDGMRRARVFGSEMAGLAGGIESFELPGSGWSIRFPTYDLMHIRGESRHEWRPPYPVIADNGDGEDLALRAALDWLKQ</sequence>
<reference evidence="3" key="1">
    <citation type="journal article" date="2019" name="Int. J. Syst. Evol. Microbiol.">
        <title>The Global Catalogue of Microorganisms (GCM) 10K type strain sequencing project: providing services to taxonomists for standard genome sequencing and annotation.</title>
        <authorList>
            <consortium name="The Broad Institute Genomics Platform"/>
            <consortium name="The Broad Institute Genome Sequencing Center for Infectious Disease"/>
            <person name="Wu L."/>
            <person name="Ma J."/>
        </authorList>
    </citation>
    <scope>NUCLEOTIDE SEQUENCE [LARGE SCALE GENOMIC DNA]</scope>
    <source>
        <strain evidence="3">CGMCC 1.15928</strain>
    </source>
</reference>
<gene>
    <name evidence="2" type="ORF">GCM10011503_01130</name>
</gene>
<organism evidence="2 3">
    <name type="scientific">Henriciella pelagia</name>
    <dbReference type="NCBI Taxonomy" id="1977912"/>
    <lineage>
        <taxon>Bacteria</taxon>
        <taxon>Pseudomonadati</taxon>
        <taxon>Pseudomonadota</taxon>
        <taxon>Alphaproteobacteria</taxon>
        <taxon>Hyphomonadales</taxon>
        <taxon>Hyphomonadaceae</taxon>
        <taxon>Henriciella</taxon>
    </lineage>
</organism>
<name>A0ABQ1IZV5_9PROT</name>
<evidence type="ECO:0000313" key="3">
    <source>
        <dbReference type="Proteomes" id="UP000628854"/>
    </source>
</evidence>
<protein>
    <recommendedName>
        <fullName evidence="1">PDZ domain-containing protein</fullName>
    </recommendedName>
</protein>
<dbReference type="Pfam" id="PF03572">
    <property type="entry name" value="Peptidase_S41"/>
    <property type="match status" value="1"/>
</dbReference>
<feature type="domain" description="PDZ" evidence="1">
    <location>
        <begin position="110"/>
        <end position="185"/>
    </location>
</feature>
<dbReference type="Gene3D" id="2.30.42.10">
    <property type="match status" value="1"/>
</dbReference>
<dbReference type="PROSITE" id="PS50106">
    <property type="entry name" value="PDZ"/>
    <property type="match status" value="1"/>
</dbReference>
<dbReference type="Gene3D" id="3.90.226.10">
    <property type="entry name" value="2-enoyl-CoA Hydratase, Chain A, domain 1"/>
    <property type="match status" value="1"/>
</dbReference>
<proteinExistence type="predicted"/>
<evidence type="ECO:0000313" key="2">
    <source>
        <dbReference type="EMBL" id="GGB56580.1"/>
    </source>
</evidence>
<keyword evidence="3" id="KW-1185">Reference proteome</keyword>
<dbReference type="InterPro" id="IPR001478">
    <property type="entry name" value="PDZ"/>
</dbReference>
<evidence type="ECO:0000259" key="1">
    <source>
        <dbReference type="PROSITE" id="PS50106"/>
    </source>
</evidence>
<dbReference type="RefSeq" id="WP_084394090.1">
    <property type="nucleotide sequence ID" value="NZ_BMKF01000001.1"/>
</dbReference>
<dbReference type="InterPro" id="IPR029045">
    <property type="entry name" value="ClpP/crotonase-like_dom_sf"/>
</dbReference>
<dbReference type="InterPro" id="IPR036034">
    <property type="entry name" value="PDZ_sf"/>
</dbReference>
<dbReference type="InterPro" id="IPR005151">
    <property type="entry name" value="Tail-specific_protease"/>
</dbReference>
<dbReference type="Proteomes" id="UP000628854">
    <property type="component" value="Unassembled WGS sequence"/>
</dbReference>
<dbReference type="SUPFAM" id="SSF52096">
    <property type="entry name" value="ClpP/crotonase"/>
    <property type="match status" value="1"/>
</dbReference>
<accession>A0ABQ1IZV5</accession>
<comment type="caution">
    <text evidence="2">The sequence shown here is derived from an EMBL/GenBank/DDBJ whole genome shotgun (WGS) entry which is preliminary data.</text>
</comment>
<dbReference type="SUPFAM" id="SSF50156">
    <property type="entry name" value="PDZ domain-like"/>
    <property type="match status" value="1"/>
</dbReference>